<protein>
    <recommendedName>
        <fullName evidence="3">BrnA antitoxin of type II toxin-antitoxin system</fullName>
    </recommendedName>
</protein>
<dbReference type="AlphaFoldDB" id="A0A3B0V5Z8"/>
<sequence length="99" mass="11448">MSKSYSSPTFDDDDEYPEVTQSDLDQATFRVGLKPAPRKRRVTIMLDTVLIEYFRAKAGGRGYQTLINDTLRQSVKQDDLEEILRRIIREELTNAYSVT</sequence>
<evidence type="ECO:0000313" key="2">
    <source>
        <dbReference type="EMBL" id="VAW36330.1"/>
    </source>
</evidence>
<feature type="region of interest" description="Disordered" evidence="1">
    <location>
        <begin position="1"/>
        <end position="23"/>
    </location>
</feature>
<dbReference type="Pfam" id="PF14384">
    <property type="entry name" value="BrnA_antitoxin"/>
    <property type="match status" value="1"/>
</dbReference>
<evidence type="ECO:0000256" key="1">
    <source>
        <dbReference type="SAM" id="MobiDB-lite"/>
    </source>
</evidence>
<organism evidence="2">
    <name type="scientific">hydrothermal vent metagenome</name>
    <dbReference type="NCBI Taxonomy" id="652676"/>
    <lineage>
        <taxon>unclassified sequences</taxon>
        <taxon>metagenomes</taxon>
        <taxon>ecological metagenomes</taxon>
    </lineage>
</organism>
<gene>
    <name evidence="2" type="ORF">MNBD_CHLOROFLEXI01-3479</name>
</gene>
<reference evidence="2" key="1">
    <citation type="submission" date="2018-06" db="EMBL/GenBank/DDBJ databases">
        <authorList>
            <person name="Zhirakovskaya E."/>
        </authorList>
    </citation>
    <scope>NUCLEOTIDE SEQUENCE</scope>
</reference>
<accession>A0A3B0V5Z8</accession>
<evidence type="ECO:0008006" key="3">
    <source>
        <dbReference type="Google" id="ProtNLM"/>
    </source>
</evidence>
<dbReference type="EMBL" id="UOEU01000621">
    <property type="protein sequence ID" value="VAW36330.1"/>
    <property type="molecule type" value="Genomic_DNA"/>
</dbReference>
<proteinExistence type="predicted"/>
<name>A0A3B0V5Z8_9ZZZZ</name>
<dbReference type="InterPro" id="IPR025528">
    <property type="entry name" value="BrnA_antitoxin"/>
</dbReference>